<organism evidence="1 2">
    <name type="scientific">Pristionchus mayeri</name>
    <dbReference type="NCBI Taxonomy" id="1317129"/>
    <lineage>
        <taxon>Eukaryota</taxon>
        <taxon>Metazoa</taxon>
        <taxon>Ecdysozoa</taxon>
        <taxon>Nematoda</taxon>
        <taxon>Chromadorea</taxon>
        <taxon>Rhabditida</taxon>
        <taxon>Rhabditina</taxon>
        <taxon>Diplogasteromorpha</taxon>
        <taxon>Diplogasteroidea</taxon>
        <taxon>Neodiplogasteridae</taxon>
        <taxon>Pristionchus</taxon>
    </lineage>
</organism>
<name>A0AAN5D883_9BILA</name>
<dbReference type="EMBL" id="BTRK01000006">
    <property type="protein sequence ID" value="GMR57842.1"/>
    <property type="molecule type" value="Genomic_DNA"/>
</dbReference>
<feature type="non-terminal residue" evidence="1">
    <location>
        <position position="1"/>
    </location>
</feature>
<dbReference type="Proteomes" id="UP001328107">
    <property type="component" value="Unassembled WGS sequence"/>
</dbReference>
<accession>A0AAN5D883</accession>
<keyword evidence="2" id="KW-1185">Reference proteome</keyword>
<gene>
    <name evidence="1" type="ORF">PMAYCL1PPCAC_28037</name>
</gene>
<comment type="caution">
    <text evidence="1">The sequence shown here is derived from an EMBL/GenBank/DDBJ whole genome shotgun (WGS) entry which is preliminary data.</text>
</comment>
<reference evidence="2" key="1">
    <citation type="submission" date="2022-10" db="EMBL/GenBank/DDBJ databases">
        <title>Genome assembly of Pristionchus species.</title>
        <authorList>
            <person name="Yoshida K."/>
            <person name="Sommer R.J."/>
        </authorList>
    </citation>
    <scope>NUCLEOTIDE SEQUENCE [LARGE SCALE GENOMIC DNA]</scope>
    <source>
        <strain evidence="2">RS5460</strain>
    </source>
</reference>
<proteinExistence type="predicted"/>
<dbReference type="AlphaFoldDB" id="A0AAN5D883"/>
<evidence type="ECO:0000313" key="2">
    <source>
        <dbReference type="Proteomes" id="UP001328107"/>
    </source>
</evidence>
<evidence type="ECO:0000313" key="1">
    <source>
        <dbReference type="EMBL" id="GMR57842.1"/>
    </source>
</evidence>
<protein>
    <submittedName>
        <fullName evidence="1">Uncharacterized protein</fullName>
    </submittedName>
</protein>
<sequence>DESQWTLFTDRHNNNVIYINGHIEIPSLGSLPWPASDRICYYLRTNGECIDLASFACVSNHFRRRVKDFMKKPGNRPNIDQIYVEKTEDGGLELTLELILTNLPFYDLHDLDWDRCHRGIDGSTPVLRVSITNANDPVVQQVVVLVSAPINSVVIAGWEGIFTSDDLQLCSQLFRASTIDHLVFPNAMIDEKTAPCILSLAGRAKELSLFLVEHSLEISNAAAFLNQLDSLDLSLNVTDTYSTEFFGLSFDFWRTFLNQKLNSESVEHVDVGALDMSVTHFTKAPIVLSDNEFYELGWKTIHSK</sequence>